<dbReference type="SUPFAM" id="SSF52283">
    <property type="entry name" value="Formate/glycerate dehydrogenase catalytic domain-like"/>
    <property type="match status" value="1"/>
</dbReference>
<dbReference type="EMBL" id="CP030840">
    <property type="protein sequence ID" value="AXC15403.1"/>
    <property type="molecule type" value="Genomic_DNA"/>
</dbReference>
<dbReference type="PROSITE" id="PS00671">
    <property type="entry name" value="D_2_HYDROXYACID_DH_3"/>
    <property type="match status" value="1"/>
</dbReference>
<proteinExistence type="inferred from homology"/>
<evidence type="ECO:0000313" key="6">
    <source>
        <dbReference type="EMBL" id="AXC15403.1"/>
    </source>
</evidence>
<dbReference type="GO" id="GO:0016618">
    <property type="term" value="F:hydroxypyruvate reductase [NAD(P)H] activity"/>
    <property type="evidence" value="ECO:0007669"/>
    <property type="project" value="TreeGrafter"/>
</dbReference>
<gene>
    <name evidence="6" type="ORF">ACPOL_6159</name>
</gene>
<evidence type="ECO:0000259" key="4">
    <source>
        <dbReference type="Pfam" id="PF00389"/>
    </source>
</evidence>
<feature type="domain" description="D-isomer specific 2-hydroxyacid dehydrogenase NAD-binding" evidence="5">
    <location>
        <begin position="111"/>
        <end position="284"/>
    </location>
</feature>
<dbReference type="RefSeq" id="WP_161557602.1">
    <property type="nucleotide sequence ID" value="NZ_CP030840.1"/>
</dbReference>
<dbReference type="PANTHER" id="PTHR10996">
    <property type="entry name" value="2-HYDROXYACID DEHYDROGENASE-RELATED"/>
    <property type="match status" value="1"/>
</dbReference>
<keyword evidence="7" id="KW-1185">Reference proteome</keyword>
<dbReference type="PANTHER" id="PTHR10996:SF178">
    <property type="entry name" value="2-HYDROXYACID DEHYDROGENASE YGL185C-RELATED"/>
    <property type="match status" value="1"/>
</dbReference>
<dbReference type="InterPro" id="IPR036291">
    <property type="entry name" value="NAD(P)-bd_dom_sf"/>
</dbReference>
<dbReference type="InterPro" id="IPR050223">
    <property type="entry name" value="D-isomer_2-hydroxyacid_DH"/>
</dbReference>
<accession>A0A2Z5G7Z7</accession>
<dbReference type="Proteomes" id="UP000253606">
    <property type="component" value="Chromosome"/>
</dbReference>
<evidence type="ECO:0000259" key="5">
    <source>
        <dbReference type="Pfam" id="PF02826"/>
    </source>
</evidence>
<dbReference type="Gene3D" id="3.40.50.720">
    <property type="entry name" value="NAD(P)-binding Rossmann-like Domain"/>
    <property type="match status" value="2"/>
</dbReference>
<protein>
    <submittedName>
        <fullName evidence="6">D-3-phosphoglycerate dehydrogenase</fullName>
    </submittedName>
</protein>
<reference evidence="6 7" key="1">
    <citation type="journal article" date="2018" name="Front. Microbiol.">
        <title>Hydrolytic Capabilities as a Key to Environmental Success: Chitinolytic and Cellulolytic Acidobacteria From Acidic Sub-arctic Soils and Boreal Peatlands.</title>
        <authorList>
            <person name="Belova S.E."/>
            <person name="Ravin N.V."/>
            <person name="Pankratov T.A."/>
            <person name="Rakitin A.L."/>
            <person name="Ivanova A.A."/>
            <person name="Beletsky A.V."/>
            <person name="Mardanov A.V."/>
            <person name="Sinninghe Damste J.S."/>
            <person name="Dedysh S.N."/>
        </authorList>
    </citation>
    <scope>NUCLEOTIDE SEQUENCE [LARGE SCALE GENOMIC DNA]</scope>
    <source>
        <strain evidence="6 7">SBC82</strain>
    </source>
</reference>
<evidence type="ECO:0000256" key="3">
    <source>
        <dbReference type="RuleBase" id="RU003719"/>
    </source>
</evidence>
<dbReference type="InterPro" id="IPR029753">
    <property type="entry name" value="D-isomer_DH_CS"/>
</dbReference>
<name>A0A2Z5G7Z7_9BACT</name>
<dbReference type="Pfam" id="PF00389">
    <property type="entry name" value="2-Hacid_dh"/>
    <property type="match status" value="1"/>
</dbReference>
<dbReference type="InterPro" id="IPR006139">
    <property type="entry name" value="D-isomer_2_OHA_DH_cat_dom"/>
</dbReference>
<dbReference type="KEGG" id="abas:ACPOL_6159"/>
<comment type="similarity">
    <text evidence="3">Belongs to the D-isomer specific 2-hydroxyacid dehydrogenase family.</text>
</comment>
<dbReference type="GO" id="GO:0005829">
    <property type="term" value="C:cytosol"/>
    <property type="evidence" value="ECO:0007669"/>
    <property type="project" value="TreeGrafter"/>
</dbReference>
<organism evidence="6 7">
    <name type="scientific">Acidisarcina polymorpha</name>
    <dbReference type="NCBI Taxonomy" id="2211140"/>
    <lineage>
        <taxon>Bacteria</taxon>
        <taxon>Pseudomonadati</taxon>
        <taxon>Acidobacteriota</taxon>
        <taxon>Terriglobia</taxon>
        <taxon>Terriglobales</taxon>
        <taxon>Acidobacteriaceae</taxon>
        <taxon>Acidisarcina</taxon>
    </lineage>
</organism>
<keyword evidence="1 3" id="KW-0560">Oxidoreductase</keyword>
<dbReference type="AlphaFoldDB" id="A0A2Z5G7Z7"/>
<keyword evidence="2" id="KW-0520">NAD</keyword>
<feature type="domain" description="D-isomer specific 2-hydroxyacid dehydrogenase catalytic" evidence="4">
    <location>
        <begin position="43"/>
        <end position="314"/>
    </location>
</feature>
<dbReference type="GO" id="GO:0051287">
    <property type="term" value="F:NAD binding"/>
    <property type="evidence" value="ECO:0007669"/>
    <property type="project" value="InterPro"/>
</dbReference>
<evidence type="ECO:0000313" key="7">
    <source>
        <dbReference type="Proteomes" id="UP000253606"/>
    </source>
</evidence>
<dbReference type="GO" id="GO:0030267">
    <property type="term" value="F:glyoxylate reductase (NADPH) activity"/>
    <property type="evidence" value="ECO:0007669"/>
    <property type="project" value="TreeGrafter"/>
</dbReference>
<dbReference type="InterPro" id="IPR006140">
    <property type="entry name" value="D-isomer_DH_NAD-bd"/>
</dbReference>
<evidence type="ECO:0000256" key="1">
    <source>
        <dbReference type="ARBA" id="ARBA00023002"/>
    </source>
</evidence>
<sequence>MEVVLYSIPQYRAFAESFCFEISEIRPNDRCYLTDVHCDTPAIGNCEVLLTLGRLTGQDLSAYRYLTFIQTLSAGYEQIDCEAASAAGIWVSYAPSEQTGNADAVAEFVIMNILTLSRNLLGALSAVTNAPFDPLPVARGLGGKKVCVVGFGGVGRALLERLRPFGCDTVVVTRNPKKAGLDFAPHPLEDLPEVLRTADIVVLCLRADNQNRHLFDGALFRTMKAGALFINVARGSLVDEMALQTAIETGHLRAAALDVLENEPVNSANPLVSLERTLITPHCAGFTDTMLRGTIAYVDAVLSTFQNGERPASLLNEPQMPRRPLAQPHLETGFIGTL</sequence>
<dbReference type="SUPFAM" id="SSF51735">
    <property type="entry name" value="NAD(P)-binding Rossmann-fold domains"/>
    <property type="match status" value="1"/>
</dbReference>
<evidence type="ECO:0000256" key="2">
    <source>
        <dbReference type="ARBA" id="ARBA00023027"/>
    </source>
</evidence>
<dbReference type="Pfam" id="PF02826">
    <property type="entry name" value="2-Hacid_dh_C"/>
    <property type="match status" value="1"/>
</dbReference>